<proteinExistence type="predicted"/>
<keyword evidence="3" id="KW-1185">Reference proteome</keyword>
<dbReference type="Pfam" id="PF12770">
    <property type="entry name" value="CHAT"/>
    <property type="match status" value="1"/>
</dbReference>
<evidence type="ECO:0000313" key="2">
    <source>
        <dbReference type="EMBL" id="QQM41117.1"/>
    </source>
</evidence>
<name>A0A7T7KWD4_9ACTN</name>
<dbReference type="KEGG" id="slf:JEQ17_17625"/>
<dbReference type="AlphaFoldDB" id="A0A7T7KWD4"/>
<feature type="domain" description="CHAT" evidence="1">
    <location>
        <begin position="248"/>
        <end position="402"/>
    </location>
</feature>
<protein>
    <submittedName>
        <fullName evidence="2">CHAT domain-containing protein</fullName>
    </submittedName>
</protein>
<accession>A0A7T7KWD4</accession>
<gene>
    <name evidence="2" type="ORF">JEQ17_17625</name>
</gene>
<sequence>MTTELRVRIVQDPSRGFTTLPDELTRGPDITVCLDILAGDRIRARLYGPAVPSLYGTEHRADLTARPSEVRTAAARLCRLWKELLVDFRPLTDDGRPAPDTPEQPYAALVDLGTRPPAELYAILEELTLSGSELLFETLLGGTDPRVRRFRTYLAEALSARECLRVRFDSELYIPWPMVCLRTEEAAPPDQDYDEDPATLLARFLGHRHQIEQTGGAYPWLVGRHEPPAVPSVSLNHDTRVDRQGRTKAAEVATVLATNTRFVERTTRAELVRALADHGLDEHLMYFWCHGHFIPNGSQPACLAVKLSDQTAIDAQTVRERRRRFGEDSPFQPFVVLNACHAGVPEGGGDLAFLGRALIHAGARGVLGPQIEMPQRFAAEYALEFLTRYLRGTETAGEIAHAVARHFADKLLNPLGFAYALHCGMDTRLERAAEKATESGREIAV</sequence>
<dbReference type="RefSeq" id="WP_200396139.1">
    <property type="nucleotide sequence ID" value="NZ_CP066831.1"/>
</dbReference>
<evidence type="ECO:0000313" key="3">
    <source>
        <dbReference type="Proteomes" id="UP000595636"/>
    </source>
</evidence>
<dbReference type="InterPro" id="IPR024983">
    <property type="entry name" value="CHAT_dom"/>
</dbReference>
<dbReference type="EMBL" id="CP066831">
    <property type="protein sequence ID" value="QQM41117.1"/>
    <property type="molecule type" value="Genomic_DNA"/>
</dbReference>
<reference evidence="2 3" key="1">
    <citation type="submission" date="2020-12" db="EMBL/GenBank/DDBJ databases">
        <title>A novel species.</title>
        <authorList>
            <person name="Li K."/>
        </authorList>
    </citation>
    <scope>NUCLEOTIDE SEQUENCE [LARGE SCALE GENOMIC DNA]</scope>
    <source>
        <strain evidence="2 3">ZYC-3</strain>
    </source>
</reference>
<evidence type="ECO:0000259" key="1">
    <source>
        <dbReference type="Pfam" id="PF12770"/>
    </source>
</evidence>
<organism evidence="2 3">
    <name type="scientific">Streptomyces liliifuscus</name>
    <dbReference type="NCBI Taxonomy" id="2797636"/>
    <lineage>
        <taxon>Bacteria</taxon>
        <taxon>Bacillati</taxon>
        <taxon>Actinomycetota</taxon>
        <taxon>Actinomycetes</taxon>
        <taxon>Kitasatosporales</taxon>
        <taxon>Streptomycetaceae</taxon>
        <taxon>Streptomyces</taxon>
    </lineage>
</organism>
<dbReference type="Proteomes" id="UP000595636">
    <property type="component" value="Chromosome"/>
</dbReference>